<dbReference type="Gene3D" id="1.20.1280.50">
    <property type="match status" value="1"/>
</dbReference>
<evidence type="ECO:0000313" key="3">
    <source>
        <dbReference type="Proteomes" id="UP001307849"/>
    </source>
</evidence>
<evidence type="ECO:0000259" key="1">
    <source>
        <dbReference type="PROSITE" id="PS50181"/>
    </source>
</evidence>
<dbReference type="Proteomes" id="UP001307849">
    <property type="component" value="Unassembled WGS sequence"/>
</dbReference>
<comment type="caution">
    <text evidence="2">The sequence shown here is derived from an EMBL/GenBank/DDBJ whole genome shotgun (WGS) entry which is preliminary data.</text>
</comment>
<evidence type="ECO:0000313" key="2">
    <source>
        <dbReference type="EMBL" id="KAK6498276.1"/>
    </source>
</evidence>
<dbReference type="InterPro" id="IPR032675">
    <property type="entry name" value="LRR_dom_sf"/>
</dbReference>
<dbReference type="Gene3D" id="3.80.10.10">
    <property type="entry name" value="Ribonuclease Inhibitor"/>
    <property type="match status" value="1"/>
</dbReference>
<dbReference type="SUPFAM" id="SSF81383">
    <property type="entry name" value="F-box domain"/>
    <property type="match status" value="1"/>
</dbReference>
<accession>A0AAN8N6S7</accession>
<organism evidence="2 3">
    <name type="scientific">Arthrobotrys conoides</name>
    <dbReference type="NCBI Taxonomy" id="74498"/>
    <lineage>
        <taxon>Eukaryota</taxon>
        <taxon>Fungi</taxon>
        <taxon>Dikarya</taxon>
        <taxon>Ascomycota</taxon>
        <taxon>Pezizomycotina</taxon>
        <taxon>Orbiliomycetes</taxon>
        <taxon>Orbiliales</taxon>
        <taxon>Orbiliaceae</taxon>
        <taxon>Arthrobotrys</taxon>
    </lineage>
</organism>
<dbReference type="SUPFAM" id="SSF52047">
    <property type="entry name" value="RNI-like"/>
    <property type="match status" value="1"/>
</dbReference>
<reference evidence="2 3" key="1">
    <citation type="submission" date="2019-10" db="EMBL/GenBank/DDBJ databases">
        <authorList>
            <person name="Palmer J.M."/>
        </authorList>
    </citation>
    <scope>NUCLEOTIDE SEQUENCE [LARGE SCALE GENOMIC DNA]</scope>
    <source>
        <strain evidence="2 3">TWF506</strain>
    </source>
</reference>
<feature type="domain" description="F-box" evidence="1">
    <location>
        <begin position="23"/>
        <end position="68"/>
    </location>
</feature>
<protein>
    <recommendedName>
        <fullName evidence="1">F-box domain-containing protein</fullName>
    </recommendedName>
</protein>
<dbReference type="PROSITE" id="PS50181">
    <property type="entry name" value="FBOX"/>
    <property type="match status" value="1"/>
</dbReference>
<proteinExistence type="predicted"/>
<dbReference type="InterPro" id="IPR036047">
    <property type="entry name" value="F-box-like_dom_sf"/>
</dbReference>
<dbReference type="EMBL" id="JAVHJM010000014">
    <property type="protein sequence ID" value="KAK6498276.1"/>
    <property type="molecule type" value="Genomic_DNA"/>
</dbReference>
<dbReference type="Pfam" id="PF12937">
    <property type="entry name" value="F-box-like"/>
    <property type="match status" value="1"/>
</dbReference>
<keyword evidence="3" id="KW-1185">Reference proteome</keyword>
<sequence length="566" mass="63984">MQKMTSLEWTQPVEVTVVGIASRASFMKLPSETLTMVLSYLDFESLKAVALVCSSLRGVAARLLYRYLIIRWNRNVGFPVARFEALLTSSDYALSNIRRIDVIQDAEEGQTSTARQLPPPGLKPGEDLLLRLLLWRLKPNQLRSISLSSVEGVGADTVALLLKNQRNLTQLDLSIINETVDILPFAFSINNLESFGFHLGEKEVAVSRAFAFMYHVLKRNCDTIKSLYLSFNEKSELYKELERDSSATMDTQTRYDSATAQILRLFVGDPSSEGELIHFRALRQLRLQRLPSFGAIFSLGGPTLTERLNLNNIVLIRIDHCSGADTLIKDIAGRVPHIRILQLIHSCEWATIEAVLAELPPLEVIHLKFRDGKALGSSTNISAFDRHRDRVRSLWLECLSPDSDVRAYTIICIVQLFKAGTRYQTWPKLKELALQADDYGFMGPYFSTLRYIRILPTRARQIRNHTSEKEAAIRNCDRYLQLAYGLQRKIPTLEVIAVTASNALNSGATQIYYFVVEFVRTKLGNFAPVVSTANAQQIRNLFKGLDLMEFERGERIWGDVDGEMLA</sequence>
<name>A0AAN8N6S7_9PEZI</name>
<dbReference type="InterPro" id="IPR001810">
    <property type="entry name" value="F-box_dom"/>
</dbReference>
<gene>
    <name evidence="2" type="ORF">TWF506_004515</name>
</gene>
<dbReference type="AlphaFoldDB" id="A0AAN8N6S7"/>